<sequence>MRILLIAFAITCISACTAVGFPGVYRIDVEQGNIVTQELADQLQPGMSRRQVRFILGTPMVEDSFNRDRWDYIYTRRNGLEVLAEDRLTVFFEADSLTSVIGDYIPEAFAGPSPAESGTEPLEETIEEETAEEDTTEEETAEEDTTEEETGEEEETAEGG</sequence>
<dbReference type="Gene3D" id="3.30.1450.10">
    <property type="match status" value="1"/>
</dbReference>
<evidence type="ECO:0000256" key="2">
    <source>
        <dbReference type="ARBA" id="ARBA00023136"/>
    </source>
</evidence>
<evidence type="ECO:0000256" key="4">
    <source>
        <dbReference type="HAMAP-Rule" id="MF_00925"/>
    </source>
</evidence>
<dbReference type="InterPro" id="IPR026592">
    <property type="entry name" value="BamE"/>
</dbReference>
<evidence type="ECO:0000259" key="6">
    <source>
        <dbReference type="Pfam" id="PF04355"/>
    </source>
</evidence>
<feature type="region of interest" description="Disordered" evidence="5">
    <location>
        <begin position="107"/>
        <end position="160"/>
    </location>
</feature>
<accession>A0ABT3SQ36</accession>
<gene>
    <name evidence="4" type="primary">bamE</name>
    <name evidence="7" type="ORF">EYC87_00655</name>
</gene>
<comment type="similarity">
    <text evidence="4">Belongs to the BamE family.</text>
</comment>
<comment type="subunit">
    <text evidence="4">Part of the Bam complex.</text>
</comment>
<keyword evidence="2 4" id="KW-0472">Membrane</keyword>
<dbReference type="Pfam" id="PF04355">
    <property type="entry name" value="BamE"/>
    <property type="match status" value="1"/>
</dbReference>
<dbReference type="RefSeq" id="WP_279251157.1">
    <property type="nucleotide sequence ID" value="NZ_SHNP01000001.1"/>
</dbReference>
<dbReference type="InterPro" id="IPR007450">
    <property type="entry name" value="BamE_dom"/>
</dbReference>
<organism evidence="7 8">
    <name type="scientific">Candidatus Seongchinamella marina</name>
    <dbReference type="NCBI Taxonomy" id="2518990"/>
    <lineage>
        <taxon>Bacteria</taxon>
        <taxon>Pseudomonadati</taxon>
        <taxon>Pseudomonadota</taxon>
        <taxon>Gammaproteobacteria</taxon>
        <taxon>Cellvibrionales</taxon>
        <taxon>Halieaceae</taxon>
        <taxon>Seongchinamella</taxon>
    </lineage>
</organism>
<dbReference type="InterPro" id="IPR037873">
    <property type="entry name" value="BamE-like"/>
</dbReference>
<feature type="compositionally biased region" description="Acidic residues" evidence="5">
    <location>
        <begin position="121"/>
        <end position="160"/>
    </location>
</feature>
<reference evidence="7" key="1">
    <citation type="submission" date="2019-02" db="EMBL/GenBank/DDBJ databases">
        <authorList>
            <person name="Li S.-H."/>
        </authorList>
    </citation>
    <scope>NUCLEOTIDE SEQUENCE</scope>
    <source>
        <strain evidence="7">IMCC8485</strain>
    </source>
</reference>
<keyword evidence="8" id="KW-1185">Reference proteome</keyword>
<keyword evidence="1 4" id="KW-0732">Signal</keyword>
<protein>
    <recommendedName>
        <fullName evidence="4">Outer membrane protein assembly factor BamE</fullName>
    </recommendedName>
</protein>
<proteinExistence type="inferred from homology"/>
<feature type="domain" description="Outer membrane protein assembly factor BamE" evidence="6">
    <location>
        <begin position="32"/>
        <end position="101"/>
    </location>
</feature>
<evidence type="ECO:0000256" key="1">
    <source>
        <dbReference type="ARBA" id="ARBA00022729"/>
    </source>
</evidence>
<comment type="subcellular location">
    <subcellularLocation>
        <location evidence="4">Cell outer membrane</location>
    </subcellularLocation>
</comment>
<keyword evidence="3 4" id="KW-0998">Cell outer membrane</keyword>
<evidence type="ECO:0000256" key="5">
    <source>
        <dbReference type="SAM" id="MobiDB-lite"/>
    </source>
</evidence>
<dbReference type="HAMAP" id="MF_00925">
    <property type="entry name" value="OM_assembly_BamE"/>
    <property type="match status" value="1"/>
</dbReference>
<evidence type="ECO:0000313" key="8">
    <source>
        <dbReference type="Proteomes" id="UP001143307"/>
    </source>
</evidence>
<comment type="function">
    <text evidence="4">Part of the outer membrane protein assembly complex, which is involved in assembly and insertion of beta-barrel proteins into the outer membrane.</text>
</comment>
<dbReference type="PANTHER" id="PTHR37482">
    <property type="entry name" value="OUTER MEMBRANE PROTEIN ASSEMBLY FACTOR BAME"/>
    <property type="match status" value="1"/>
</dbReference>
<evidence type="ECO:0000313" key="7">
    <source>
        <dbReference type="EMBL" id="MCX2972093.1"/>
    </source>
</evidence>
<dbReference type="PANTHER" id="PTHR37482:SF1">
    <property type="entry name" value="OUTER MEMBRANE PROTEIN ASSEMBLY FACTOR BAME"/>
    <property type="match status" value="1"/>
</dbReference>
<name>A0ABT3SQ36_9GAMM</name>
<dbReference type="EMBL" id="SHNP01000001">
    <property type="protein sequence ID" value="MCX2972093.1"/>
    <property type="molecule type" value="Genomic_DNA"/>
</dbReference>
<evidence type="ECO:0000256" key="3">
    <source>
        <dbReference type="ARBA" id="ARBA00023237"/>
    </source>
</evidence>
<dbReference type="Proteomes" id="UP001143307">
    <property type="component" value="Unassembled WGS sequence"/>
</dbReference>
<comment type="caution">
    <text evidence="7">The sequence shown here is derived from an EMBL/GenBank/DDBJ whole genome shotgun (WGS) entry which is preliminary data.</text>
</comment>